<feature type="domain" description="Flavin reductase like" evidence="2">
    <location>
        <begin position="24"/>
        <end position="171"/>
    </location>
</feature>
<dbReference type="InterPro" id="IPR002563">
    <property type="entry name" value="Flavin_Rdtase-like_dom"/>
</dbReference>
<accession>A0ABR9Y8L0</accession>
<evidence type="ECO:0000313" key="4">
    <source>
        <dbReference type="Proteomes" id="UP000623107"/>
    </source>
</evidence>
<reference evidence="3 4" key="2">
    <citation type="submission" date="2020-11" db="EMBL/GenBank/DDBJ databases">
        <title>Description of novel Gluconobacter species.</title>
        <authorList>
            <person name="Cleenwerck I."/>
            <person name="Cnockaert M."/>
            <person name="Borremans W."/>
            <person name="Wieme A.D."/>
            <person name="De Vuyst L."/>
            <person name="Vandamme P."/>
        </authorList>
    </citation>
    <scope>NUCLEOTIDE SEQUENCE [LARGE SCALE GENOMIC DNA]</scope>
    <source>
        <strain evidence="3 4">LMG 31484</strain>
    </source>
</reference>
<protein>
    <recommendedName>
        <fullName evidence="2">Flavin reductase like domain-containing protein</fullName>
    </recommendedName>
</protein>
<name>A0ABR9Y8L0_9PROT</name>
<dbReference type="PANTHER" id="PTHR30466:SF1">
    <property type="entry name" value="FMN REDUCTASE (NADH) RUTF"/>
    <property type="match status" value="1"/>
</dbReference>
<dbReference type="PANTHER" id="PTHR30466">
    <property type="entry name" value="FLAVIN REDUCTASE"/>
    <property type="match status" value="1"/>
</dbReference>
<reference evidence="4" key="1">
    <citation type="submission" date="2020-04" db="EMBL/GenBank/DDBJ databases">
        <title>Description of novel Gluconacetobacter.</title>
        <authorList>
            <person name="Sombolestani A."/>
        </authorList>
    </citation>
    <scope>NUCLEOTIDE SEQUENCE [LARGE SCALE GENOMIC DNA]</scope>
    <source>
        <strain evidence="4">LMG 31484</strain>
    </source>
</reference>
<proteinExistence type="predicted"/>
<dbReference type="Proteomes" id="UP000623107">
    <property type="component" value="Unassembled WGS sequence"/>
</dbReference>
<gene>
    <name evidence="3" type="ORF">HKD24_11150</name>
</gene>
<dbReference type="EMBL" id="JABCQG010000014">
    <property type="protein sequence ID" value="MBF0859769.1"/>
    <property type="molecule type" value="Genomic_DNA"/>
</dbReference>
<dbReference type="Pfam" id="PF01613">
    <property type="entry name" value="Flavin_Reduct"/>
    <property type="match status" value="1"/>
</dbReference>
<comment type="caution">
    <text evidence="3">The sequence shown here is derived from an EMBL/GenBank/DDBJ whole genome shotgun (WGS) entry which is preliminary data.</text>
</comment>
<organism evidence="3 4">
    <name type="scientific">Gluconobacter vitians</name>
    <dbReference type="NCBI Taxonomy" id="2728102"/>
    <lineage>
        <taxon>Bacteria</taxon>
        <taxon>Pseudomonadati</taxon>
        <taxon>Pseudomonadota</taxon>
        <taxon>Alphaproteobacteria</taxon>
        <taxon>Acetobacterales</taxon>
        <taxon>Acetobacteraceae</taxon>
        <taxon>Gluconobacter</taxon>
    </lineage>
</organism>
<dbReference type="RefSeq" id="WP_194260338.1">
    <property type="nucleotide sequence ID" value="NZ_JABCQG010000014.1"/>
</dbReference>
<dbReference type="InterPro" id="IPR012349">
    <property type="entry name" value="Split_barrel_FMN-bd"/>
</dbReference>
<dbReference type="InterPro" id="IPR050268">
    <property type="entry name" value="NADH-dep_flavin_reductase"/>
</dbReference>
<dbReference type="SUPFAM" id="SSF50475">
    <property type="entry name" value="FMN-binding split barrel"/>
    <property type="match status" value="1"/>
</dbReference>
<evidence type="ECO:0000259" key="2">
    <source>
        <dbReference type="SMART" id="SM00903"/>
    </source>
</evidence>
<keyword evidence="1" id="KW-0560">Oxidoreductase</keyword>
<dbReference type="SMART" id="SM00903">
    <property type="entry name" value="Flavin_Reduct"/>
    <property type="match status" value="1"/>
</dbReference>
<evidence type="ECO:0000313" key="3">
    <source>
        <dbReference type="EMBL" id="MBF0859769.1"/>
    </source>
</evidence>
<keyword evidence="4" id="KW-1185">Reference proteome</keyword>
<dbReference type="Gene3D" id="2.30.110.10">
    <property type="entry name" value="Electron Transport, Fmn-binding Protein, Chain A"/>
    <property type="match status" value="1"/>
</dbReference>
<sequence>MLNNPTPDTPAAPAVTTTAFRDAMAHLAAAVTIITTDGPHGRFGMTASAVTSVTDTPPTLLVCINRSTRSHDAFHAHGRVVINILSGEQQDIAGYFASRHKSMEERFASAPWEPDAHGQPVLHDSLVSLSCQIDQSQDVGTHSVLFCRVEAVTQAPAPTSGLLWFNRNFATLPVTS</sequence>
<evidence type="ECO:0000256" key="1">
    <source>
        <dbReference type="ARBA" id="ARBA00023002"/>
    </source>
</evidence>